<sequence length="68" mass="7057">MAIEVTVVGGEQVEGGEGDEGAGDVEGNAVDKSKRHPKSTPLNDMSAAFRGDLDLVRVFVREGAQADA</sequence>
<evidence type="ECO:0000313" key="2">
    <source>
        <dbReference type="EMBL" id="CEM53601.1"/>
    </source>
</evidence>
<proteinExistence type="predicted"/>
<accession>A0A0G4I9C3</accession>
<gene>
    <name evidence="2" type="ORF">Cvel_2012</name>
</gene>
<organism evidence="2">
    <name type="scientific">Chromera velia CCMP2878</name>
    <dbReference type="NCBI Taxonomy" id="1169474"/>
    <lineage>
        <taxon>Eukaryota</taxon>
        <taxon>Sar</taxon>
        <taxon>Alveolata</taxon>
        <taxon>Colpodellida</taxon>
        <taxon>Chromeraceae</taxon>
        <taxon>Chromera</taxon>
    </lineage>
</organism>
<feature type="region of interest" description="Disordered" evidence="1">
    <location>
        <begin position="1"/>
        <end position="45"/>
    </location>
</feature>
<dbReference type="VEuPathDB" id="CryptoDB:Cvel_2012"/>
<dbReference type="AlphaFoldDB" id="A0A0G4I9C3"/>
<reference evidence="2" key="1">
    <citation type="submission" date="2014-11" db="EMBL/GenBank/DDBJ databases">
        <authorList>
            <person name="Otto D Thomas"/>
            <person name="Naeem Raeece"/>
        </authorList>
    </citation>
    <scope>NUCLEOTIDE SEQUENCE</scope>
</reference>
<feature type="compositionally biased region" description="Low complexity" evidence="1">
    <location>
        <begin position="1"/>
        <end position="11"/>
    </location>
</feature>
<protein>
    <submittedName>
        <fullName evidence="2">Uncharacterized protein</fullName>
    </submittedName>
</protein>
<name>A0A0G4I9C3_9ALVE</name>
<evidence type="ECO:0000256" key="1">
    <source>
        <dbReference type="SAM" id="MobiDB-lite"/>
    </source>
</evidence>
<dbReference type="EMBL" id="CDMZ01005710">
    <property type="protein sequence ID" value="CEM53601.1"/>
    <property type="molecule type" value="Genomic_DNA"/>
</dbReference>
<feature type="compositionally biased region" description="Acidic residues" evidence="1">
    <location>
        <begin position="14"/>
        <end position="23"/>
    </location>
</feature>